<proteinExistence type="predicted"/>
<name>A0ABS1LZP6_9NOCA</name>
<gene>
    <name evidence="2" type="ORF">JK358_05730</name>
</gene>
<dbReference type="PRINTS" id="PR00598">
    <property type="entry name" value="HTHMARR"/>
</dbReference>
<keyword evidence="3" id="KW-1185">Reference proteome</keyword>
<dbReference type="InterPro" id="IPR036390">
    <property type="entry name" value="WH_DNA-bd_sf"/>
</dbReference>
<dbReference type="SMART" id="SM00347">
    <property type="entry name" value="HTH_MARR"/>
    <property type="match status" value="1"/>
</dbReference>
<dbReference type="InterPro" id="IPR039422">
    <property type="entry name" value="MarR/SlyA-like"/>
</dbReference>
<dbReference type="SUPFAM" id="SSF46785">
    <property type="entry name" value="Winged helix' DNA-binding domain"/>
    <property type="match status" value="1"/>
</dbReference>
<protein>
    <submittedName>
        <fullName evidence="2">MarR family transcriptional regulator</fullName>
    </submittedName>
</protein>
<sequence>MTDASDSDLPDLFFRTARRIRRTQQSGLAPLGLTPAQARALRILGHTPDPLRMSALADRLGIVPRSATTVVDALEAAGLATRTPDPANRRAVLVTLTEQGRTALNRMAEARRTAARDLFATLSPARRRTLYEILAELDASDQAGAEAHQSTS</sequence>
<dbReference type="PROSITE" id="PS50995">
    <property type="entry name" value="HTH_MARR_2"/>
    <property type="match status" value="1"/>
</dbReference>
<reference evidence="2 3" key="1">
    <citation type="submission" date="2021-01" db="EMBL/GenBank/DDBJ databases">
        <title>WGS of actinomycetes isolated from Thailand.</title>
        <authorList>
            <person name="Thawai C."/>
        </authorList>
    </citation>
    <scope>NUCLEOTIDE SEQUENCE [LARGE SCALE GENOMIC DNA]</scope>
    <source>
        <strain evidence="2 3">LPG 2</strain>
    </source>
</reference>
<organism evidence="2 3">
    <name type="scientific">Nocardia acididurans</name>
    <dbReference type="NCBI Taxonomy" id="2802282"/>
    <lineage>
        <taxon>Bacteria</taxon>
        <taxon>Bacillati</taxon>
        <taxon>Actinomycetota</taxon>
        <taxon>Actinomycetes</taxon>
        <taxon>Mycobacteriales</taxon>
        <taxon>Nocardiaceae</taxon>
        <taxon>Nocardia</taxon>
    </lineage>
</organism>
<dbReference type="Gene3D" id="1.10.10.10">
    <property type="entry name" value="Winged helix-like DNA-binding domain superfamily/Winged helix DNA-binding domain"/>
    <property type="match status" value="1"/>
</dbReference>
<dbReference type="RefSeq" id="WP_201944491.1">
    <property type="nucleotide sequence ID" value="NZ_JAERRJ010000002.1"/>
</dbReference>
<evidence type="ECO:0000313" key="2">
    <source>
        <dbReference type="EMBL" id="MBL1073888.1"/>
    </source>
</evidence>
<dbReference type="EMBL" id="JAERRJ010000002">
    <property type="protein sequence ID" value="MBL1073888.1"/>
    <property type="molecule type" value="Genomic_DNA"/>
</dbReference>
<dbReference type="Pfam" id="PF12802">
    <property type="entry name" value="MarR_2"/>
    <property type="match status" value="1"/>
</dbReference>
<comment type="caution">
    <text evidence="2">The sequence shown here is derived from an EMBL/GenBank/DDBJ whole genome shotgun (WGS) entry which is preliminary data.</text>
</comment>
<accession>A0ABS1LZP6</accession>
<evidence type="ECO:0000259" key="1">
    <source>
        <dbReference type="PROSITE" id="PS50995"/>
    </source>
</evidence>
<dbReference type="PANTHER" id="PTHR33164">
    <property type="entry name" value="TRANSCRIPTIONAL REGULATOR, MARR FAMILY"/>
    <property type="match status" value="1"/>
</dbReference>
<dbReference type="Proteomes" id="UP000602198">
    <property type="component" value="Unassembled WGS sequence"/>
</dbReference>
<feature type="domain" description="HTH marR-type" evidence="1">
    <location>
        <begin position="6"/>
        <end position="139"/>
    </location>
</feature>
<dbReference type="InterPro" id="IPR036388">
    <property type="entry name" value="WH-like_DNA-bd_sf"/>
</dbReference>
<dbReference type="InterPro" id="IPR000835">
    <property type="entry name" value="HTH_MarR-typ"/>
</dbReference>
<dbReference type="PANTHER" id="PTHR33164:SF103">
    <property type="entry name" value="REGULATORY PROTEIN MARR"/>
    <property type="match status" value="1"/>
</dbReference>
<evidence type="ECO:0000313" key="3">
    <source>
        <dbReference type="Proteomes" id="UP000602198"/>
    </source>
</evidence>